<dbReference type="CDD" id="cd07731">
    <property type="entry name" value="ComA-like_MBL-fold"/>
    <property type="match status" value="1"/>
</dbReference>
<accession>A0A9D2AG07</accession>
<evidence type="ECO:0000313" key="3">
    <source>
        <dbReference type="Proteomes" id="UP000824204"/>
    </source>
</evidence>
<dbReference type="Proteomes" id="UP000824204">
    <property type="component" value="Unassembled WGS sequence"/>
</dbReference>
<proteinExistence type="predicted"/>
<name>A0A9D2AG07_9FIRM</name>
<dbReference type="SUPFAM" id="SSF56281">
    <property type="entry name" value="Metallo-hydrolase/oxidoreductase"/>
    <property type="match status" value="1"/>
</dbReference>
<comment type="caution">
    <text evidence="2">The sequence shown here is derived from an EMBL/GenBank/DDBJ whole genome shotgun (WGS) entry which is preliminary data.</text>
</comment>
<dbReference type="InterPro" id="IPR035681">
    <property type="entry name" value="ComA-like_MBL"/>
</dbReference>
<evidence type="ECO:0000259" key="1">
    <source>
        <dbReference type="SMART" id="SM00849"/>
    </source>
</evidence>
<dbReference type="PANTHER" id="PTHR30619">
    <property type="entry name" value="DNA INTERNALIZATION/COMPETENCE PROTEIN COMEC/REC2"/>
    <property type="match status" value="1"/>
</dbReference>
<dbReference type="SMART" id="SM00849">
    <property type="entry name" value="Lactamase_B"/>
    <property type="match status" value="1"/>
</dbReference>
<dbReference type="InterPro" id="IPR052159">
    <property type="entry name" value="Competence_DNA_uptake"/>
</dbReference>
<sequence>MRVFYLDVGQGDCTLVQLPDGQTLMIDCGNGESEAIRNILGICVALGVQKIDHLFITHADADHIGGMEAVLRCFGADTVYLPAEDPMQERIAQYRELARKYCKNVCDTSMLTSMISEEEENFWYAMVLGGFPDTEKEGNDTSAILYLEYADRKLLFPGDVSYRVERELVSIYEQTGGIVFEVPMQTSYGTVLLSPNISSLDFLKLGHHGSADATCMEFAEYLHPQNVFVSCGAGNSYNHPSQEVIENLLQADASVQFYRTDELGNILLTIERDGRYSVLSV</sequence>
<evidence type="ECO:0000313" key="2">
    <source>
        <dbReference type="EMBL" id="HIX08438.1"/>
    </source>
</evidence>
<protein>
    <submittedName>
        <fullName evidence="2">MBL fold metallo-hydrolase</fullName>
    </submittedName>
</protein>
<dbReference type="InterPro" id="IPR001279">
    <property type="entry name" value="Metallo-B-lactamas"/>
</dbReference>
<organism evidence="2 3">
    <name type="scientific">Candidatus Borkfalkia faecipullorum</name>
    <dbReference type="NCBI Taxonomy" id="2838510"/>
    <lineage>
        <taxon>Bacteria</taxon>
        <taxon>Bacillati</taxon>
        <taxon>Bacillota</taxon>
        <taxon>Clostridia</taxon>
        <taxon>Christensenellales</taxon>
        <taxon>Christensenellaceae</taxon>
        <taxon>Candidatus Borkfalkia</taxon>
    </lineage>
</organism>
<dbReference type="Gene3D" id="3.60.15.10">
    <property type="entry name" value="Ribonuclease Z/Hydroxyacylglutathione hydrolase-like"/>
    <property type="match status" value="1"/>
</dbReference>
<dbReference type="Pfam" id="PF00753">
    <property type="entry name" value="Lactamase_B"/>
    <property type="match status" value="1"/>
</dbReference>
<reference evidence="2" key="2">
    <citation type="submission" date="2021-04" db="EMBL/GenBank/DDBJ databases">
        <authorList>
            <person name="Gilroy R."/>
        </authorList>
    </citation>
    <scope>NUCLEOTIDE SEQUENCE</scope>
    <source>
        <strain evidence="2">811</strain>
    </source>
</reference>
<feature type="domain" description="Metallo-beta-lactamase" evidence="1">
    <location>
        <begin position="10"/>
        <end position="207"/>
    </location>
</feature>
<reference evidence="2" key="1">
    <citation type="journal article" date="2021" name="PeerJ">
        <title>Extensive microbial diversity within the chicken gut microbiome revealed by metagenomics and culture.</title>
        <authorList>
            <person name="Gilroy R."/>
            <person name="Ravi A."/>
            <person name="Getino M."/>
            <person name="Pursley I."/>
            <person name="Horton D.L."/>
            <person name="Alikhan N.F."/>
            <person name="Baker D."/>
            <person name="Gharbi K."/>
            <person name="Hall N."/>
            <person name="Watson M."/>
            <person name="Adriaenssens E.M."/>
            <person name="Foster-Nyarko E."/>
            <person name="Jarju S."/>
            <person name="Secka A."/>
            <person name="Antonio M."/>
            <person name="Oren A."/>
            <person name="Chaudhuri R.R."/>
            <person name="La Ragione R."/>
            <person name="Hildebrand F."/>
            <person name="Pallen M.J."/>
        </authorList>
    </citation>
    <scope>NUCLEOTIDE SEQUENCE</scope>
    <source>
        <strain evidence="2">811</strain>
    </source>
</reference>
<dbReference type="AlphaFoldDB" id="A0A9D2AG07"/>
<gene>
    <name evidence="2" type="ORF">H9741_08210</name>
</gene>
<dbReference type="EMBL" id="DXFX01000104">
    <property type="protein sequence ID" value="HIX08438.1"/>
    <property type="molecule type" value="Genomic_DNA"/>
</dbReference>
<dbReference type="PANTHER" id="PTHR30619:SF1">
    <property type="entry name" value="RECOMBINATION PROTEIN 2"/>
    <property type="match status" value="1"/>
</dbReference>
<dbReference type="InterPro" id="IPR036866">
    <property type="entry name" value="RibonucZ/Hydroxyglut_hydro"/>
</dbReference>